<reference evidence="2 3" key="1">
    <citation type="submission" date="2020-08" db="EMBL/GenBank/DDBJ databases">
        <title>Sequencing the genomes of 1000 actinobacteria strains.</title>
        <authorList>
            <person name="Klenk H.-P."/>
        </authorList>
    </citation>
    <scope>NUCLEOTIDE SEQUENCE [LARGE SCALE GENOMIC DNA]</scope>
    <source>
        <strain evidence="2 3">DSM 45823</strain>
    </source>
</reference>
<dbReference type="SUPFAM" id="SSF51197">
    <property type="entry name" value="Clavaminate synthase-like"/>
    <property type="match status" value="1"/>
</dbReference>
<name>A0A7W3RC05_9ACTN</name>
<accession>A0A7W3RC05</accession>
<feature type="domain" description="Aspartyl/asparaginy/proline hydroxylase" evidence="1">
    <location>
        <begin position="46"/>
        <end position="181"/>
    </location>
</feature>
<dbReference type="InterPro" id="IPR007803">
    <property type="entry name" value="Asp/Arg/Pro-Hydrxlase"/>
</dbReference>
<dbReference type="AlphaFoldDB" id="A0A7W3RC05"/>
<organism evidence="2 3">
    <name type="scientific">Thermomonospora cellulosilytica</name>
    <dbReference type="NCBI Taxonomy" id="1411118"/>
    <lineage>
        <taxon>Bacteria</taxon>
        <taxon>Bacillati</taxon>
        <taxon>Actinomycetota</taxon>
        <taxon>Actinomycetes</taxon>
        <taxon>Streptosporangiales</taxon>
        <taxon>Thermomonosporaceae</taxon>
        <taxon>Thermomonospora</taxon>
    </lineage>
</organism>
<evidence type="ECO:0000313" key="2">
    <source>
        <dbReference type="EMBL" id="MBA9007933.1"/>
    </source>
</evidence>
<dbReference type="InterPro" id="IPR027443">
    <property type="entry name" value="IPNS-like_sf"/>
</dbReference>
<dbReference type="EMBL" id="JACJII010000001">
    <property type="protein sequence ID" value="MBA9007933.1"/>
    <property type="molecule type" value="Genomic_DNA"/>
</dbReference>
<dbReference type="RefSeq" id="WP_220500402.1">
    <property type="nucleotide sequence ID" value="NZ_JACJII010000001.1"/>
</dbReference>
<dbReference type="Pfam" id="PF05118">
    <property type="entry name" value="Asp_Arg_Hydrox"/>
    <property type="match status" value="1"/>
</dbReference>
<gene>
    <name evidence="2" type="ORF">HNR21_006815</name>
</gene>
<keyword evidence="3" id="KW-1185">Reference proteome</keyword>
<comment type="caution">
    <text evidence="2">The sequence shown here is derived from an EMBL/GenBank/DDBJ whole genome shotgun (WGS) entry which is preliminary data.</text>
</comment>
<evidence type="ECO:0000313" key="3">
    <source>
        <dbReference type="Proteomes" id="UP000539313"/>
    </source>
</evidence>
<dbReference type="Gene3D" id="2.60.120.330">
    <property type="entry name" value="B-lactam Antibiotic, Isopenicillin N Synthase, Chain"/>
    <property type="match status" value="1"/>
</dbReference>
<dbReference type="Proteomes" id="UP000539313">
    <property type="component" value="Unassembled WGS sequence"/>
</dbReference>
<sequence length="314" mass="35166">MSTYPASTPMALDFDVAKLQADLDALRRERWRAQRPIGRDGLLPEPDVDWRVLPLRSIGGDPERTDPGGAGLDDFADTPWLDKAPHLREVIDAIPAPVRGVRLMSLGSGATVHEHRDSRYGFPNGLLRLHVPIDTNPDAVVVIDRVPRHWDAGRLWFGDFRRPHYVANHGDRARVHMVIDCLVGHRLIDLFPAGFRERLPLSEVLFAREPVPLVDGELDAFRCRFALPGEFPQWSEDEAADGPDAEAAIEIADGRPVLGIDGRPAFGLVHLGLGEFRLTGWSEERTITVEPGGSVRIRIRAGRRMREWIRPTRP</sequence>
<protein>
    <recommendedName>
        <fullName evidence="1">Aspartyl/asparaginy/proline hydroxylase domain-containing protein</fullName>
    </recommendedName>
</protein>
<evidence type="ECO:0000259" key="1">
    <source>
        <dbReference type="Pfam" id="PF05118"/>
    </source>
</evidence>
<proteinExistence type="predicted"/>